<evidence type="ECO:0000256" key="1">
    <source>
        <dbReference type="SAM" id="Phobius"/>
    </source>
</evidence>
<protein>
    <submittedName>
        <fullName evidence="2">Uncharacterized protein</fullName>
    </submittedName>
</protein>
<accession>A0A323UJD4</accession>
<sequence length="104" mass="10981">MVFEDLKAGALEAEAFAADAFAVACLVALALLAPALVWVLEAGAFAALALAAVRVSLTEAFERLFVAPRLAADAGLAPFEETLVLRVFCDTACAWNRHAPVRCF</sequence>
<comment type="caution">
    <text evidence="2">The sequence shown here is derived from an EMBL/GenBank/DDBJ whole genome shotgun (WGS) entry which is preliminary data.</text>
</comment>
<organism evidence="2 3">
    <name type="scientific">Rhodopseudomonas palustris</name>
    <dbReference type="NCBI Taxonomy" id="1076"/>
    <lineage>
        <taxon>Bacteria</taxon>
        <taxon>Pseudomonadati</taxon>
        <taxon>Pseudomonadota</taxon>
        <taxon>Alphaproteobacteria</taxon>
        <taxon>Hyphomicrobiales</taxon>
        <taxon>Nitrobacteraceae</taxon>
        <taxon>Rhodopseudomonas</taxon>
    </lineage>
</organism>
<keyword evidence="1" id="KW-1133">Transmembrane helix</keyword>
<reference evidence="2 3" key="1">
    <citation type="submission" date="2018-06" db="EMBL/GenBank/DDBJ databases">
        <title>Draft Whole-Genome Sequence of the purple photosynthetic bacterium Rhodospeudomonas palustris XCP.</title>
        <authorList>
            <person name="Rayyan A."/>
            <person name="Meyer T.E."/>
            <person name="Kyndt J.A."/>
        </authorList>
    </citation>
    <scope>NUCLEOTIDE SEQUENCE [LARGE SCALE GENOMIC DNA]</scope>
    <source>
        <strain evidence="2 3">XCP</strain>
    </source>
</reference>
<dbReference type="EMBL" id="QKQS01000023">
    <property type="protein sequence ID" value="PZA11096.1"/>
    <property type="molecule type" value="Genomic_DNA"/>
</dbReference>
<dbReference type="Proteomes" id="UP000248134">
    <property type="component" value="Unassembled WGS sequence"/>
</dbReference>
<proteinExistence type="predicted"/>
<keyword evidence="1" id="KW-0812">Transmembrane</keyword>
<evidence type="ECO:0000313" key="2">
    <source>
        <dbReference type="EMBL" id="PZA11096.1"/>
    </source>
</evidence>
<keyword evidence="1" id="KW-0472">Membrane</keyword>
<gene>
    <name evidence="2" type="ORF">DNX69_17410</name>
</gene>
<evidence type="ECO:0000313" key="3">
    <source>
        <dbReference type="Proteomes" id="UP000248134"/>
    </source>
</evidence>
<name>A0A323UJD4_RHOPL</name>
<dbReference type="AlphaFoldDB" id="A0A323UJD4"/>
<feature type="transmembrane region" description="Helical" evidence="1">
    <location>
        <begin position="20"/>
        <end position="53"/>
    </location>
</feature>